<dbReference type="PROSITE" id="PS50213">
    <property type="entry name" value="FAS1"/>
    <property type="match status" value="2"/>
</dbReference>
<evidence type="ECO:0000256" key="4">
    <source>
        <dbReference type="ARBA" id="ARBA00022622"/>
    </source>
</evidence>
<dbReference type="InterPro" id="IPR033254">
    <property type="entry name" value="Plant_FLA"/>
</dbReference>
<dbReference type="GO" id="GO:0009825">
    <property type="term" value="P:multidimensional cell growth"/>
    <property type="evidence" value="ECO:0007669"/>
    <property type="project" value="TreeGrafter"/>
</dbReference>
<dbReference type="Gramene" id="NC5G0050630.1">
    <property type="protein sequence ID" value="NC5G0050630.1:cds"/>
    <property type="gene ID" value="NC5G0050630"/>
</dbReference>
<dbReference type="GO" id="GO:0098552">
    <property type="term" value="C:side of membrane"/>
    <property type="evidence" value="ECO:0007669"/>
    <property type="project" value="UniProtKB-KW"/>
</dbReference>
<evidence type="ECO:0000256" key="6">
    <source>
        <dbReference type="ARBA" id="ARBA00023136"/>
    </source>
</evidence>
<dbReference type="PANTHER" id="PTHR32382">
    <property type="entry name" value="FASCICLIN-LIKE ARABINOGALACTAN PROTEIN"/>
    <property type="match status" value="1"/>
</dbReference>
<feature type="region of interest" description="Disordered" evidence="8">
    <location>
        <begin position="349"/>
        <end position="398"/>
    </location>
</feature>
<sequence>MPPLPESGVRRRFAAVIGVVLLLFSRAVGFNVTTFLSSFPDFSTFNHLLATTEVAGDLDRRSSLTILAVPNHLLDSTSLGRLPSAQISDVLRYHVLLQYLDWTALRQIPASGKLVATLYQTTGRAEANLGAVNITHDPLTGNVTVRPPGAFAPSNATVVSLIRAVPYSVAVYAVDGLLLPSGYGLSASESRPQVHINITGVLIGAKDFNVVAAMLAASGVTAEFENDEQGAGITAFLPTDDAFTDLSAQRLQSLPADTKAVVLKYHVLHSYYPLGSLQSIVNPVQPTLATEEKGAGSFTLNITRANGSVALDTGIVQAAITQTVYDQKPVAIFGISNVLLPREVFGSGQVDQSTPVSGPPDYSSAPTERPAQSPGAAISPTSEVPPIGSLGGVSSSAGGGGEERSVVVAGILGFLGLWWIAAL</sequence>
<keyword evidence="5" id="KW-0732">Signal</keyword>
<evidence type="ECO:0000256" key="2">
    <source>
        <dbReference type="ARBA" id="ARBA00007843"/>
    </source>
</evidence>
<keyword evidence="4" id="KW-0325">Glycoprotein</keyword>
<dbReference type="SUPFAM" id="SSF82153">
    <property type="entry name" value="FAS1 domain"/>
    <property type="match status" value="2"/>
</dbReference>
<evidence type="ECO:0000256" key="5">
    <source>
        <dbReference type="ARBA" id="ARBA00022729"/>
    </source>
</evidence>
<gene>
    <name evidence="10" type="ORF">NYM_LOCUS19100</name>
</gene>
<dbReference type="Pfam" id="PF02469">
    <property type="entry name" value="Fasciclin"/>
    <property type="match status" value="1"/>
</dbReference>
<evidence type="ECO:0000313" key="10">
    <source>
        <dbReference type="EMBL" id="VVW32986.1"/>
    </source>
</evidence>
<dbReference type="FunFam" id="2.30.180.10:FF:000013">
    <property type="entry name" value="Fasciclin-like arabinogalactan protein 4"/>
    <property type="match status" value="1"/>
</dbReference>
<comment type="subcellular location">
    <subcellularLocation>
        <location evidence="1">Cell membrane</location>
        <topology evidence="1">Lipid-anchor</topology>
        <topology evidence="1">GPI-anchor</topology>
    </subcellularLocation>
</comment>
<evidence type="ECO:0000256" key="3">
    <source>
        <dbReference type="ARBA" id="ARBA00022475"/>
    </source>
</evidence>
<accession>A0A5K1D3H8</accession>
<dbReference type="PANTHER" id="PTHR32382:SF0">
    <property type="entry name" value="FASCICLIN-LIKE ARABINOGALACTAN PROTEIN 4"/>
    <property type="match status" value="1"/>
</dbReference>
<evidence type="ECO:0000256" key="1">
    <source>
        <dbReference type="ARBA" id="ARBA00004609"/>
    </source>
</evidence>
<dbReference type="Gene3D" id="2.30.180.10">
    <property type="entry name" value="FAS1 domain"/>
    <property type="match status" value="2"/>
</dbReference>
<name>A0A5K1D3H8_9MAGN</name>
<dbReference type="EMBL" id="LR721783">
    <property type="protein sequence ID" value="VVW32986.1"/>
    <property type="molecule type" value="Genomic_DNA"/>
</dbReference>
<dbReference type="OrthoDB" id="286301at2759"/>
<keyword evidence="3" id="KW-1003">Cell membrane</keyword>
<comment type="similarity">
    <text evidence="2">Belongs to the fasciclin-like AGP family.</text>
</comment>
<feature type="domain" description="FAS1" evidence="9">
    <location>
        <begin position="29"/>
        <end position="178"/>
    </location>
</feature>
<protein>
    <recommendedName>
        <fullName evidence="9">FAS1 domain-containing protein</fullName>
    </recommendedName>
</protein>
<dbReference type="GO" id="GO:0048354">
    <property type="term" value="P:mucilage biosynthetic process involved in seed coat development"/>
    <property type="evidence" value="ECO:0007669"/>
    <property type="project" value="TreeGrafter"/>
</dbReference>
<keyword evidence="7" id="KW-0449">Lipoprotein</keyword>
<reference evidence="10" key="1">
    <citation type="submission" date="2019-09" db="EMBL/GenBank/DDBJ databases">
        <authorList>
            <person name="Zhang L."/>
        </authorList>
    </citation>
    <scope>NUCLEOTIDE SEQUENCE</scope>
</reference>
<dbReference type="InterPro" id="IPR000782">
    <property type="entry name" value="FAS1_domain"/>
</dbReference>
<evidence type="ECO:0000256" key="7">
    <source>
        <dbReference type="ARBA" id="ARBA00023288"/>
    </source>
</evidence>
<dbReference type="AlphaFoldDB" id="A0A5K1D3H8"/>
<keyword evidence="4" id="KW-0336">GPI-anchor</keyword>
<dbReference type="InterPro" id="IPR036378">
    <property type="entry name" value="FAS1_dom_sf"/>
</dbReference>
<feature type="domain" description="FAS1" evidence="9">
    <location>
        <begin position="195"/>
        <end position="339"/>
    </location>
</feature>
<organism evidence="10">
    <name type="scientific">Nymphaea colorata</name>
    <name type="common">pocket water lily</name>
    <dbReference type="NCBI Taxonomy" id="210225"/>
    <lineage>
        <taxon>Eukaryota</taxon>
        <taxon>Viridiplantae</taxon>
        <taxon>Streptophyta</taxon>
        <taxon>Embryophyta</taxon>
        <taxon>Tracheophyta</taxon>
        <taxon>Spermatophyta</taxon>
        <taxon>Magnoliopsida</taxon>
        <taxon>Nymphaeales</taxon>
        <taxon>Nymphaeaceae</taxon>
        <taxon>Nymphaea</taxon>
    </lineage>
</organism>
<dbReference type="GO" id="GO:0005886">
    <property type="term" value="C:plasma membrane"/>
    <property type="evidence" value="ECO:0007669"/>
    <property type="project" value="UniProtKB-SubCell"/>
</dbReference>
<evidence type="ECO:0000256" key="8">
    <source>
        <dbReference type="SAM" id="MobiDB-lite"/>
    </source>
</evidence>
<dbReference type="FunFam" id="2.30.180.10:FF:000022">
    <property type="entry name" value="fasciclin-like arabinogalactan protein 4"/>
    <property type="match status" value="1"/>
</dbReference>
<keyword evidence="6" id="KW-0472">Membrane</keyword>
<dbReference type="GO" id="GO:0009738">
    <property type="term" value="P:abscisic acid-activated signaling pathway"/>
    <property type="evidence" value="ECO:0007669"/>
    <property type="project" value="TreeGrafter"/>
</dbReference>
<evidence type="ECO:0000259" key="9">
    <source>
        <dbReference type="PROSITE" id="PS50213"/>
    </source>
</evidence>
<dbReference type="OMA" id="GIFLWCI"/>
<proteinExistence type="inferred from homology"/>
<dbReference type="SMART" id="SM00554">
    <property type="entry name" value="FAS1"/>
    <property type="match status" value="2"/>
</dbReference>